<sequence length="174" mass="19474">MIKILIPDDISKLEKLETGDFVLLSGEVYTARDQVHKNLVNKINNNEKIPVNLKNKIIFYAGPAPIKKNAKSAAIGPTTSYRMDKYTPDMLECGVKGFIGKGKRSKRIVKLIKKYKAVYFITVGGIAAYLSTKIEKMEAIAYKNLGPEAIYRIKVKDFPCIVAIDSDGNDIFNR</sequence>
<comment type="caution">
    <text evidence="4">The sequence shown here is derived from an EMBL/GenBank/DDBJ whole genome shotgun (WGS) entry which is preliminary data.</text>
</comment>
<keyword evidence="5" id="KW-1185">Reference proteome</keyword>
<protein>
    <submittedName>
        <fullName evidence="4">TRZ/ATZ family protein</fullName>
    </submittedName>
</protein>
<name>A0A5D0MGJ0_9BACT</name>
<evidence type="ECO:0000256" key="2">
    <source>
        <dbReference type="ARBA" id="ARBA00023239"/>
    </source>
</evidence>
<keyword evidence="2" id="KW-0456">Lyase</keyword>
<evidence type="ECO:0000256" key="1">
    <source>
        <dbReference type="ARBA" id="ARBA00008876"/>
    </source>
</evidence>
<dbReference type="Pfam" id="PF05683">
    <property type="entry name" value="Fumerase_C"/>
    <property type="match status" value="1"/>
</dbReference>
<gene>
    <name evidence="4" type="ORF">FXF47_00810</name>
</gene>
<dbReference type="NCBIfam" id="TIGR00723">
    <property type="entry name" value="ttdB_fumA_fumB"/>
    <property type="match status" value="1"/>
</dbReference>
<accession>A0A5D0MGJ0</accession>
<organism evidence="4 5">
    <name type="scientific">Candidatus Mcinerneyibacterium aminivorans</name>
    <dbReference type="NCBI Taxonomy" id="2703815"/>
    <lineage>
        <taxon>Bacteria</taxon>
        <taxon>Candidatus Macinerneyibacteriota</taxon>
        <taxon>Candidatus Mcinerneyibacteria</taxon>
        <taxon>Candidatus Mcinerneyibacteriales</taxon>
        <taxon>Candidatus Mcinerneyibacteriaceae</taxon>
        <taxon>Candidatus Mcinerneyibacterium</taxon>
    </lineage>
</organism>
<proteinExistence type="inferred from homology"/>
<feature type="domain" description="Fe-S hydro-lyase tartrate dehydratase beta-type catalytic" evidence="3">
    <location>
        <begin position="11"/>
        <end position="173"/>
    </location>
</feature>
<dbReference type="InterPro" id="IPR036660">
    <property type="entry name" value="Fe-S_hydroAse_TtdB_cat_sf"/>
</dbReference>
<dbReference type="Proteomes" id="UP000324143">
    <property type="component" value="Unassembled WGS sequence"/>
</dbReference>
<comment type="similarity">
    <text evidence="1">Belongs to the class-I fumarase family.</text>
</comment>
<dbReference type="PANTHER" id="PTHR43351">
    <property type="entry name" value="L(+)-TARTRATE DEHYDRATASE SUBUNIT BETA"/>
    <property type="match status" value="1"/>
</dbReference>
<dbReference type="PANTHER" id="PTHR43351:SF2">
    <property type="entry name" value="L(+)-TARTRATE DEHYDRATASE SUBUNIT BETA-RELATED"/>
    <property type="match status" value="1"/>
</dbReference>
<evidence type="ECO:0000259" key="3">
    <source>
        <dbReference type="Pfam" id="PF05683"/>
    </source>
</evidence>
<dbReference type="InterPro" id="IPR004647">
    <property type="entry name" value="Fe-S_hydro-lyase_TtdB-typ_cat"/>
</dbReference>
<dbReference type="SUPFAM" id="SSF117457">
    <property type="entry name" value="FumA C-terminal domain-like"/>
    <property type="match status" value="1"/>
</dbReference>
<dbReference type="AlphaFoldDB" id="A0A5D0MGJ0"/>
<dbReference type="EMBL" id="VSIX01000004">
    <property type="protein sequence ID" value="TYB32156.1"/>
    <property type="molecule type" value="Genomic_DNA"/>
</dbReference>
<reference evidence="4" key="1">
    <citation type="submission" date="2019-08" db="EMBL/GenBank/DDBJ databases">
        <title>Genomic characterization of a novel candidate phylum (ARYD3) from a high temperature, high salinity tertiary oil reservoir in north central Oklahoma, USA.</title>
        <authorList>
            <person name="Youssef N.H."/>
            <person name="Yadav A."/>
            <person name="Elshahed M.S."/>
        </authorList>
    </citation>
    <scope>NUCLEOTIDE SEQUENCE [LARGE SCALE GENOMIC DNA]</scope>
    <source>
        <strain evidence="4">ARYD3</strain>
    </source>
</reference>
<evidence type="ECO:0000313" key="5">
    <source>
        <dbReference type="Proteomes" id="UP000324143"/>
    </source>
</evidence>
<evidence type="ECO:0000313" key="4">
    <source>
        <dbReference type="EMBL" id="TYB32156.1"/>
    </source>
</evidence>
<dbReference type="Gene3D" id="3.20.130.10">
    <property type="entry name" value="Fe-S hydro-lyase, tartrate dehydratase beta-type, catalytic domain"/>
    <property type="match status" value="1"/>
</dbReference>
<dbReference type="GO" id="GO:0016836">
    <property type="term" value="F:hydro-lyase activity"/>
    <property type="evidence" value="ECO:0007669"/>
    <property type="project" value="InterPro"/>
</dbReference>